<name>A0ABY9IGE7_9ACTN</name>
<dbReference type="Proteomes" id="UP001235744">
    <property type="component" value="Chromosome"/>
</dbReference>
<gene>
    <name evidence="2" type="ORF">P8A19_02020</name>
</gene>
<protein>
    <submittedName>
        <fullName evidence="2">Uncharacterized protein</fullName>
    </submittedName>
</protein>
<dbReference type="EMBL" id="CP120988">
    <property type="protein sequence ID" value="WLQ54290.1"/>
    <property type="molecule type" value="Genomic_DNA"/>
</dbReference>
<sequence length="97" mass="10027">MGAEHVIGAVGIVVVVAGAVAVALILRSGSVLRPAVVHPLCATCGHAQPEHRSGGGATRCHHAYGHSSWNDDSYGNSGRRFGEVCRCPGFRHQDGAT</sequence>
<feature type="transmembrane region" description="Helical" evidence="1">
    <location>
        <begin position="6"/>
        <end position="26"/>
    </location>
</feature>
<reference evidence="2 3" key="1">
    <citation type="submission" date="2023-03" db="EMBL/GenBank/DDBJ databases">
        <title>Isolation and description of six Streptomyces strains from soil environments, able to metabolize different microbial glucans.</title>
        <authorList>
            <person name="Widen T."/>
            <person name="Larsbrink J."/>
        </authorList>
    </citation>
    <scope>NUCLEOTIDE SEQUENCE [LARGE SCALE GENOMIC DNA]</scope>
    <source>
        <strain evidence="2 3">Alt2</strain>
    </source>
</reference>
<accession>A0ABY9IGE7</accession>
<keyword evidence="1" id="KW-0472">Membrane</keyword>
<evidence type="ECO:0000256" key="1">
    <source>
        <dbReference type="SAM" id="Phobius"/>
    </source>
</evidence>
<keyword evidence="3" id="KW-1185">Reference proteome</keyword>
<keyword evidence="1" id="KW-1133">Transmembrane helix</keyword>
<evidence type="ECO:0000313" key="2">
    <source>
        <dbReference type="EMBL" id="WLQ54290.1"/>
    </source>
</evidence>
<dbReference type="RefSeq" id="WP_306084361.1">
    <property type="nucleotide sequence ID" value="NZ_CP120988.1"/>
</dbReference>
<keyword evidence="1" id="KW-0812">Transmembrane</keyword>
<proteinExistence type="predicted"/>
<organism evidence="2 3">
    <name type="scientific">Streptomyces poriferorum</name>
    <dbReference type="NCBI Taxonomy" id="2798799"/>
    <lineage>
        <taxon>Bacteria</taxon>
        <taxon>Bacillati</taxon>
        <taxon>Actinomycetota</taxon>
        <taxon>Actinomycetes</taxon>
        <taxon>Kitasatosporales</taxon>
        <taxon>Streptomycetaceae</taxon>
        <taxon>Streptomyces</taxon>
    </lineage>
</organism>
<evidence type="ECO:0000313" key="3">
    <source>
        <dbReference type="Proteomes" id="UP001235744"/>
    </source>
</evidence>